<protein>
    <recommendedName>
        <fullName evidence="1">Retrovirus-related Pol polyprotein from transposon TNT 1-94-like beta-barrel domain-containing protein</fullName>
    </recommendedName>
</protein>
<gene>
    <name evidence="2" type="ORF">CEURO_LOCUS1948</name>
</gene>
<proteinExistence type="predicted"/>
<dbReference type="AlphaFoldDB" id="A0A9P0YK18"/>
<evidence type="ECO:0000313" key="2">
    <source>
        <dbReference type="EMBL" id="CAH9062710.1"/>
    </source>
</evidence>
<feature type="domain" description="Retrovirus-related Pol polyprotein from transposon TNT 1-94-like beta-barrel" evidence="1">
    <location>
        <begin position="11"/>
        <end position="83"/>
    </location>
</feature>
<sequence>MNGTYGPTTCIIDKGVTNHIYFDRSILFKLEPIKSCSDALPDRQKVLATGEGCVNFADGLGLKHVLFVPQMTCNLISVTQLSDEMDCFVQFLSSRANNGTH</sequence>
<dbReference type="OrthoDB" id="1432733at2759"/>
<evidence type="ECO:0000259" key="1">
    <source>
        <dbReference type="Pfam" id="PF22936"/>
    </source>
</evidence>
<dbReference type="InterPro" id="IPR054722">
    <property type="entry name" value="PolX-like_BBD"/>
</dbReference>
<dbReference type="Proteomes" id="UP001152484">
    <property type="component" value="Unassembled WGS sequence"/>
</dbReference>
<dbReference type="EMBL" id="CAMAPE010000004">
    <property type="protein sequence ID" value="CAH9062710.1"/>
    <property type="molecule type" value="Genomic_DNA"/>
</dbReference>
<reference evidence="2" key="1">
    <citation type="submission" date="2022-07" db="EMBL/GenBank/DDBJ databases">
        <authorList>
            <person name="Macas J."/>
            <person name="Novak P."/>
            <person name="Neumann P."/>
        </authorList>
    </citation>
    <scope>NUCLEOTIDE SEQUENCE</scope>
</reference>
<comment type="caution">
    <text evidence="2">The sequence shown here is derived from an EMBL/GenBank/DDBJ whole genome shotgun (WGS) entry which is preliminary data.</text>
</comment>
<accession>A0A9P0YK18</accession>
<organism evidence="2 3">
    <name type="scientific">Cuscuta europaea</name>
    <name type="common">European dodder</name>
    <dbReference type="NCBI Taxonomy" id="41803"/>
    <lineage>
        <taxon>Eukaryota</taxon>
        <taxon>Viridiplantae</taxon>
        <taxon>Streptophyta</taxon>
        <taxon>Embryophyta</taxon>
        <taxon>Tracheophyta</taxon>
        <taxon>Spermatophyta</taxon>
        <taxon>Magnoliopsida</taxon>
        <taxon>eudicotyledons</taxon>
        <taxon>Gunneridae</taxon>
        <taxon>Pentapetalae</taxon>
        <taxon>asterids</taxon>
        <taxon>lamiids</taxon>
        <taxon>Solanales</taxon>
        <taxon>Convolvulaceae</taxon>
        <taxon>Cuscuteae</taxon>
        <taxon>Cuscuta</taxon>
        <taxon>Cuscuta subgen. Cuscuta</taxon>
    </lineage>
</organism>
<name>A0A9P0YK18_CUSEU</name>
<evidence type="ECO:0000313" key="3">
    <source>
        <dbReference type="Proteomes" id="UP001152484"/>
    </source>
</evidence>
<dbReference type="Pfam" id="PF22936">
    <property type="entry name" value="Pol_BBD"/>
    <property type="match status" value="1"/>
</dbReference>
<keyword evidence="3" id="KW-1185">Reference proteome</keyword>